<organism evidence="4 5">
    <name type="scientific">Rubellimicrobium roseum</name>
    <dbReference type="NCBI Taxonomy" id="687525"/>
    <lineage>
        <taxon>Bacteria</taxon>
        <taxon>Pseudomonadati</taxon>
        <taxon>Pseudomonadota</taxon>
        <taxon>Alphaproteobacteria</taxon>
        <taxon>Rhodobacterales</taxon>
        <taxon>Roseobacteraceae</taxon>
        <taxon>Rubellimicrobium</taxon>
    </lineage>
</organism>
<protein>
    <submittedName>
        <fullName evidence="4">VacJ family lipoprotein</fullName>
    </submittedName>
</protein>
<dbReference type="PRINTS" id="PR01805">
    <property type="entry name" value="VACJLIPOPROT"/>
</dbReference>
<evidence type="ECO:0000313" key="4">
    <source>
        <dbReference type="EMBL" id="TNC71832.1"/>
    </source>
</evidence>
<dbReference type="PANTHER" id="PTHR30035">
    <property type="entry name" value="LIPOPROTEIN VACJ-RELATED"/>
    <property type="match status" value="1"/>
</dbReference>
<evidence type="ECO:0000256" key="2">
    <source>
        <dbReference type="ARBA" id="ARBA00022729"/>
    </source>
</evidence>
<dbReference type="OrthoDB" id="9785326at2"/>
<name>A0A5C4NCN4_9RHOB</name>
<evidence type="ECO:0000256" key="3">
    <source>
        <dbReference type="SAM" id="SignalP"/>
    </source>
</evidence>
<dbReference type="AlphaFoldDB" id="A0A5C4NCN4"/>
<dbReference type="InterPro" id="IPR007428">
    <property type="entry name" value="MlaA"/>
</dbReference>
<reference evidence="4 5" key="1">
    <citation type="submission" date="2019-06" db="EMBL/GenBank/DDBJ databases">
        <authorList>
            <person name="Jiang L."/>
        </authorList>
    </citation>
    <scope>NUCLEOTIDE SEQUENCE [LARGE SCALE GENOMIC DNA]</scope>
    <source>
        <strain evidence="4 5">YIM 48858</strain>
    </source>
</reference>
<dbReference type="RefSeq" id="WP_139081613.1">
    <property type="nucleotide sequence ID" value="NZ_VDFV01000011.1"/>
</dbReference>
<keyword evidence="5" id="KW-1185">Reference proteome</keyword>
<dbReference type="Proteomes" id="UP000305709">
    <property type="component" value="Unassembled WGS sequence"/>
</dbReference>
<evidence type="ECO:0000313" key="5">
    <source>
        <dbReference type="Proteomes" id="UP000305709"/>
    </source>
</evidence>
<proteinExistence type="inferred from homology"/>
<comment type="similarity">
    <text evidence="1">Belongs to the MlaA family.</text>
</comment>
<dbReference type="PANTHER" id="PTHR30035:SF3">
    <property type="entry name" value="INTERMEMBRANE PHOSPHOLIPID TRANSPORT SYSTEM LIPOPROTEIN MLAA"/>
    <property type="match status" value="1"/>
</dbReference>
<dbReference type="Pfam" id="PF04333">
    <property type="entry name" value="MlaA"/>
    <property type="match status" value="1"/>
</dbReference>
<keyword evidence="2 3" id="KW-0732">Signal</keyword>
<accession>A0A5C4NCN4</accession>
<dbReference type="GO" id="GO:0120010">
    <property type="term" value="P:intermembrane phospholipid transfer"/>
    <property type="evidence" value="ECO:0007669"/>
    <property type="project" value="TreeGrafter"/>
</dbReference>
<evidence type="ECO:0000256" key="1">
    <source>
        <dbReference type="ARBA" id="ARBA00010634"/>
    </source>
</evidence>
<feature type="chain" id="PRO_5022687022" evidence="3">
    <location>
        <begin position="19"/>
        <end position="249"/>
    </location>
</feature>
<dbReference type="GO" id="GO:0016020">
    <property type="term" value="C:membrane"/>
    <property type="evidence" value="ECO:0007669"/>
    <property type="project" value="InterPro"/>
</dbReference>
<sequence>MSSLPHSLVLLLAAGALAGCSVAPPGAEVHDPYEGLNRRVHAVNKAADRVALRPLGRLAAQAPEVVTQPVVNFSDNAGLPGTVVNNLLQGDVEGAARNSLRFVVNTTVGVLGLADPAGAIGLQEVETDFGATLARWGAPEGAYLELPGFGPSTERDAAGRVVDILLDPLDGLGEVPDPVRDLSFPAKVAEQVVERGQLGSTFDEILYESADSYAQARLIYLQNRRFELGQAPAATDEDYYFDPYAETAE</sequence>
<dbReference type="EMBL" id="VDFV01000011">
    <property type="protein sequence ID" value="TNC71832.1"/>
    <property type="molecule type" value="Genomic_DNA"/>
</dbReference>
<gene>
    <name evidence="4" type="ORF">FHG71_10455</name>
</gene>
<feature type="signal peptide" evidence="3">
    <location>
        <begin position="1"/>
        <end position="18"/>
    </location>
</feature>
<keyword evidence="4" id="KW-0449">Lipoprotein</keyword>
<comment type="caution">
    <text evidence="4">The sequence shown here is derived from an EMBL/GenBank/DDBJ whole genome shotgun (WGS) entry which is preliminary data.</text>
</comment>